<evidence type="ECO:0000256" key="1">
    <source>
        <dbReference type="SAM" id="Phobius"/>
    </source>
</evidence>
<protein>
    <submittedName>
        <fullName evidence="2">Apolipoprotein N-acyltransferase</fullName>
    </submittedName>
</protein>
<keyword evidence="1" id="KW-0812">Transmembrane</keyword>
<reference evidence="2 3" key="1">
    <citation type="journal article" date="2016" name="Stand. Genomic Sci.">
        <title>Complete genome sequence and genomic characterization of Microcystis panniformis FACHB 1757 by third-generation sequencing.</title>
        <authorList>
            <person name="Zhang J.Y."/>
            <person name="Guan R."/>
            <person name="Zhang H.J."/>
            <person name="Li H."/>
            <person name="Xiao P."/>
            <person name="Yu G.L."/>
            <person name="Du L."/>
            <person name="Cao D.M."/>
            <person name="Zhu B.C."/>
            <person name="Li R.H."/>
            <person name="Lu Z.H."/>
        </authorList>
    </citation>
    <scope>NUCLEOTIDE SEQUENCE [LARGE SCALE GENOMIC DNA]</scope>
    <source>
        <strain evidence="2 3">FACHB-1757</strain>
    </source>
</reference>
<evidence type="ECO:0000313" key="3">
    <source>
        <dbReference type="Proteomes" id="UP000068167"/>
    </source>
</evidence>
<gene>
    <name evidence="2" type="ORF">VL20_4057</name>
</gene>
<dbReference type="Proteomes" id="UP000068167">
    <property type="component" value="Chromosome"/>
</dbReference>
<dbReference type="GO" id="GO:0016746">
    <property type="term" value="F:acyltransferase activity"/>
    <property type="evidence" value="ECO:0007669"/>
    <property type="project" value="UniProtKB-KW"/>
</dbReference>
<keyword evidence="2" id="KW-0449">Lipoprotein</keyword>
<keyword evidence="2" id="KW-0808">Transferase</keyword>
<organism evidence="2 3">
    <name type="scientific">Microcystis panniformis FACHB-1757</name>
    <dbReference type="NCBI Taxonomy" id="1638788"/>
    <lineage>
        <taxon>Bacteria</taxon>
        <taxon>Bacillati</taxon>
        <taxon>Cyanobacteriota</taxon>
        <taxon>Cyanophyceae</taxon>
        <taxon>Oscillatoriophycideae</taxon>
        <taxon>Chroococcales</taxon>
        <taxon>Microcystaceae</taxon>
        <taxon>Microcystis</taxon>
    </lineage>
</organism>
<dbReference type="EMBL" id="CP011339">
    <property type="protein sequence ID" value="AKV69003.1"/>
    <property type="molecule type" value="Genomic_DNA"/>
</dbReference>
<dbReference type="RefSeq" id="WP_128575242.1">
    <property type="nucleotide sequence ID" value="NZ_CP011339.1"/>
</dbReference>
<accession>A0A0K1S4Q9</accession>
<keyword evidence="3" id="KW-1185">Reference proteome</keyword>
<keyword evidence="1" id="KW-0472">Membrane</keyword>
<keyword evidence="1" id="KW-1133">Transmembrane helix</keyword>
<dbReference type="PATRIC" id="fig|1638788.3.peg.4088"/>
<keyword evidence="2" id="KW-0012">Acyltransferase</keyword>
<dbReference type="KEGG" id="mpk:VL20_4057"/>
<evidence type="ECO:0000313" key="2">
    <source>
        <dbReference type="EMBL" id="AKV69003.1"/>
    </source>
</evidence>
<proteinExistence type="predicted"/>
<dbReference type="AlphaFoldDB" id="A0A0K1S4Q9"/>
<feature type="transmembrane region" description="Helical" evidence="1">
    <location>
        <begin position="54"/>
        <end position="81"/>
    </location>
</feature>
<sequence>MNYPTVKKDSCYISYPSKIGQRYGLGGWVIGAGSGEVGCGEVGKWGSGENKAAFCLLPFAFCLLPFAFCLLPFAFCLLPFACPDM</sequence>
<name>A0A0K1S4Q9_9CHRO</name>